<accession>A0ABV8TE48</accession>
<sequence length="68" mass="7147">MICFDCQELDVTTAAVAVCRTCGAGICRGHGRPTPQTLHDLTGAGLATKPRAARRMVCRTCLAAERSG</sequence>
<comment type="caution">
    <text evidence="1">The sequence shown here is derived from an EMBL/GenBank/DDBJ whole genome shotgun (WGS) entry which is preliminary data.</text>
</comment>
<proteinExistence type="predicted"/>
<dbReference type="EMBL" id="JBHSDP010000014">
    <property type="protein sequence ID" value="MFC4328904.1"/>
    <property type="molecule type" value="Genomic_DNA"/>
</dbReference>
<reference evidence="2" key="1">
    <citation type="journal article" date="2019" name="Int. J. Syst. Evol. Microbiol.">
        <title>The Global Catalogue of Microorganisms (GCM) 10K type strain sequencing project: providing services to taxonomists for standard genome sequencing and annotation.</title>
        <authorList>
            <consortium name="The Broad Institute Genomics Platform"/>
            <consortium name="The Broad Institute Genome Sequencing Center for Infectious Disease"/>
            <person name="Wu L."/>
            <person name="Ma J."/>
        </authorList>
    </citation>
    <scope>NUCLEOTIDE SEQUENCE [LARGE SCALE GENOMIC DNA]</scope>
    <source>
        <strain evidence="2">PCU 347</strain>
    </source>
</reference>
<name>A0ABV8TE48_9ACTN</name>
<gene>
    <name evidence="1" type="ORF">ACFPC0_13950</name>
</gene>
<organism evidence="1 2">
    <name type="scientific">Streptomyces andamanensis</name>
    <dbReference type="NCBI Taxonomy" id="1565035"/>
    <lineage>
        <taxon>Bacteria</taxon>
        <taxon>Bacillati</taxon>
        <taxon>Actinomycetota</taxon>
        <taxon>Actinomycetes</taxon>
        <taxon>Kitasatosporales</taxon>
        <taxon>Streptomycetaceae</taxon>
        <taxon>Streptomyces</taxon>
    </lineage>
</organism>
<evidence type="ECO:0000313" key="2">
    <source>
        <dbReference type="Proteomes" id="UP001595824"/>
    </source>
</evidence>
<dbReference type="Proteomes" id="UP001595824">
    <property type="component" value="Unassembled WGS sequence"/>
</dbReference>
<dbReference type="RefSeq" id="WP_381739247.1">
    <property type="nucleotide sequence ID" value="NZ_JBHSDP010000014.1"/>
</dbReference>
<evidence type="ECO:0000313" key="1">
    <source>
        <dbReference type="EMBL" id="MFC4328904.1"/>
    </source>
</evidence>
<keyword evidence="2" id="KW-1185">Reference proteome</keyword>
<dbReference type="Pfam" id="PF09947">
    <property type="entry name" value="DUF2180"/>
    <property type="match status" value="1"/>
</dbReference>
<dbReference type="InterPro" id="IPR017211">
    <property type="entry name" value="UCP037465_Znf"/>
</dbReference>
<protein>
    <submittedName>
        <fullName evidence="1">DUF2180 family protein</fullName>
    </submittedName>
</protein>